<comment type="caution">
    <text evidence="1">The sequence shown here is derived from an EMBL/GenBank/DDBJ whole genome shotgun (WGS) entry which is preliminary data.</text>
</comment>
<proteinExistence type="predicted"/>
<name>A0A1F6WQL8_9BACT</name>
<dbReference type="AlphaFoldDB" id="A0A1F6WQL8"/>
<gene>
    <name evidence="1" type="ORF">A2903_00555</name>
</gene>
<reference evidence="1 2" key="1">
    <citation type="journal article" date="2016" name="Nat. Commun.">
        <title>Thousands of microbial genomes shed light on interconnected biogeochemical processes in an aquifer system.</title>
        <authorList>
            <person name="Anantharaman K."/>
            <person name="Brown C.T."/>
            <person name="Hug L.A."/>
            <person name="Sharon I."/>
            <person name="Castelle C.J."/>
            <person name="Probst A.J."/>
            <person name="Thomas B.C."/>
            <person name="Singh A."/>
            <person name="Wilkins M.J."/>
            <person name="Karaoz U."/>
            <person name="Brodie E.L."/>
            <person name="Williams K.H."/>
            <person name="Hubbard S.S."/>
            <person name="Banfield J.F."/>
        </authorList>
    </citation>
    <scope>NUCLEOTIDE SEQUENCE [LARGE SCALE GENOMIC DNA]</scope>
</reference>
<accession>A0A1F6WQL8</accession>
<dbReference type="EMBL" id="MFUO01000006">
    <property type="protein sequence ID" value="OGI84189.1"/>
    <property type="molecule type" value="Genomic_DNA"/>
</dbReference>
<evidence type="ECO:0000313" key="1">
    <source>
        <dbReference type="EMBL" id="OGI84189.1"/>
    </source>
</evidence>
<dbReference type="STRING" id="1801764.A2903_00555"/>
<organism evidence="1 2">
    <name type="scientific">Candidatus Nomurabacteria bacterium RIFCSPLOWO2_01_FULL_33_17</name>
    <dbReference type="NCBI Taxonomy" id="1801764"/>
    <lineage>
        <taxon>Bacteria</taxon>
        <taxon>Candidatus Nomuraibacteriota</taxon>
    </lineage>
</organism>
<evidence type="ECO:0000313" key="2">
    <source>
        <dbReference type="Proteomes" id="UP000178184"/>
    </source>
</evidence>
<dbReference type="Proteomes" id="UP000178184">
    <property type="component" value="Unassembled WGS sequence"/>
</dbReference>
<protein>
    <submittedName>
        <fullName evidence="1">Uncharacterized protein</fullName>
    </submittedName>
</protein>
<sequence>MTREQYIRILQRELDKLNQEIDMKIISKESYSKESKEHKLLLKKIYQHTHKNSLKNFFMKIFTQRSLQF</sequence>